<dbReference type="EMBL" id="CP046173">
    <property type="protein sequence ID" value="QIS24755.1"/>
    <property type="molecule type" value="Genomic_DNA"/>
</dbReference>
<evidence type="ECO:0000313" key="2">
    <source>
        <dbReference type="EMBL" id="QIS24755.1"/>
    </source>
</evidence>
<name>A0A6G9ZGI9_9NOCA</name>
<feature type="region of interest" description="Disordered" evidence="1">
    <location>
        <begin position="571"/>
        <end position="593"/>
    </location>
</feature>
<sequence>MSAREVFQGAGVSGQKVALYTSTTENGTYTQVAGKTTVDNDGKWSLTPTSDVTSDAVGQDLYFKIRQFKTINNQDNQDTQTAETTIRCKAFPLVITTPTTNSKIATHEPVTGTWGPDFGSVKLQYSTDGTTWTDTGTTTVDANGKWAYTPSGTGWPTGQIHLKACPTTTTSADERTITVTVTPLTITSPTAGEIISPCQPFTGTGPAGRTLQLKRWVSADGSGATIVASTTIGADGSWVLTPTTPLPSGRARFTIGSQEMGWSYARVEAIIVELVVWQPRNQAQVCPTEVFSGMAVPGHSIALEGSTRLDTTTVDQRRQWRLQPQEPLTPSPDGQQLTVRDLNDDRRVELTVTVVDLKVAYPAEHASISPWQLFTGSGPAGHTVAIDRVTRVDPDDTRSGYRVVGRHGHAVIDDNGRWQLSATSHLPDGPVALRFVLIKHSEEHYMAPPRWYRVRRAAARSDGRPGQVMPLASGMLPGPGQTLLAVTGGAETGRRWWAAVDSFAETGPTDQVVRVDPAVGVVVFGPEVPGRDGPRRLGAIPEKDTHIAAVIAETAGAAGNLPAGSLTQVRGPGETGVRVHQARPARGGRDGETPAGAVARFAQGFPLGRAVTAEDYRRLLMRAGIGLGRVVCAEPPEQARAEVDLQITLVPDLCGQPPTAERLTPPRSTMDAACTWLDIIRPLGTVLTVSGPAVREMTVTAHVELWSEPRDAAGLQAVETAVRQAIVAYWHPLTGGPVGEGWPLGVLPQRGELYPLVEAVPAVRAVHELTLDAKGGAVTGRVLPVLSTLHLLPRSFLFPFLAGDVS</sequence>
<accession>A0A6G9ZGI9</accession>
<evidence type="ECO:0000313" key="3">
    <source>
        <dbReference type="Proteomes" id="UP000500953"/>
    </source>
</evidence>
<gene>
    <name evidence="2" type="ORF">F6W96_39755</name>
</gene>
<proteinExistence type="predicted"/>
<evidence type="ECO:0000256" key="1">
    <source>
        <dbReference type="SAM" id="MobiDB-lite"/>
    </source>
</evidence>
<reference evidence="2 3" key="1">
    <citation type="journal article" date="2019" name="ACS Chem. Biol.">
        <title>Identification and Mobilization of a Cryptic Antibiotic Biosynthesis Gene Locus from a Human-Pathogenic Nocardia Isolate.</title>
        <authorList>
            <person name="Herisse M."/>
            <person name="Ishida K."/>
            <person name="Porter J.L."/>
            <person name="Howden B."/>
            <person name="Hertweck C."/>
            <person name="Stinear T.P."/>
            <person name="Pidot S.J."/>
        </authorList>
    </citation>
    <scope>NUCLEOTIDE SEQUENCE [LARGE SCALE GENOMIC DNA]</scope>
    <source>
        <strain evidence="2 3">AUSMDU00012715</strain>
    </source>
</reference>
<protein>
    <submittedName>
        <fullName evidence="2">Uncharacterized protein</fullName>
    </submittedName>
</protein>
<dbReference type="Proteomes" id="UP000500953">
    <property type="component" value="Chromosome"/>
</dbReference>
<dbReference type="AlphaFoldDB" id="A0A6G9ZGI9"/>
<organism evidence="2 3">
    <name type="scientific">Nocardia terpenica</name>
    <dbReference type="NCBI Taxonomy" id="455432"/>
    <lineage>
        <taxon>Bacteria</taxon>
        <taxon>Bacillati</taxon>
        <taxon>Actinomycetota</taxon>
        <taxon>Actinomycetes</taxon>
        <taxon>Mycobacteriales</taxon>
        <taxon>Nocardiaceae</taxon>
        <taxon>Nocardia</taxon>
    </lineage>
</organism>